<gene>
    <name evidence="6" type="ORF">ERS852571_01087</name>
</gene>
<dbReference type="PANTHER" id="PTHR37813">
    <property type="entry name" value="FELS-2 PROPHAGE PROTEIN"/>
    <property type="match status" value="1"/>
</dbReference>
<keyword evidence="1" id="KW-1188">Viral release from host cell</keyword>
<dbReference type="InterPro" id="IPR016024">
    <property type="entry name" value="ARM-type_fold"/>
</dbReference>
<evidence type="ECO:0000256" key="4">
    <source>
        <dbReference type="SAM" id="Phobius"/>
    </source>
</evidence>
<keyword evidence="4" id="KW-0812">Transmembrane</keyword>
<dbReference type="RefSeq" id="WP_055072572.1">
    <property type="nucleotide sequence ID" value="NZ_CYXY01000005.1"/>
</dbReference>
<name>A0A173SBX8_ANAHA</name>
<feature type="domain" description="Phage tail tape measure protein" evidence="5">
    <location>
        <begin position="258"/>
        <end position="462"/>
    </location>
</feature>
<feature type="transmembrane region" description="Helical" evidence="4">
    <location>
        <begin position="769"/>
        <end position="790"/>
    </location>
</feature>
<keyword evidence="2" id="KW-0175">Coiled coil</keyword>
<keyword evidence="4" id="KW-1133">Transmembrane helix</keyword>
<dbReference type="InterPro" id="IPR010090">
    <property type="entry name" value="Phage_tape_meas"/>
</dbReference>
<dbReference type="NCBIfam" id="TIGR01760">
    <property type="entry name" value="tape_meas_TP901"/>
    <property type="match status" value="1"/>
</dbReference>
<dbReference type="Pfam" id="PF10145">
    <property type="entry name" value="PhageMin_Tail"/>
    <property type="match status" value="1"/>
</dbReference>
<feature type="region of interest" description="Disordered" evidence="3">
    <location>
        <begin position="1094"/>
        <end position="1127"/>
    </location>
</feature>
<accession>A0A173SBX8</accession>
<dbReference type="AlphaFoldDB" id="A0A173SBX8"/>
<feature type="region of interest" description="Disordered" evidence="3">
    <location>
        <begin position="1162"/>
        <end position="1181"/>
    </location>
</feature>
<proteinExistence type="predicted"/>
<feature type="transmembrane region" description="Helical" evidence="4">
    <location>
        <begin position="981"/>
        <end position="1004"/>
    </location>
</feature>
<protein>
    <submittedName>
        <fullName evidence="6">Phage-related protein</fullName>
    </submittedName>
</protein>
<feature type="transmembrane region" description="Helical" evidence="4">
    <location>
        <begin position="951"/>
        <end position="975"/>
    </location>
</feature>
<dbReference type="PANTHER" id="PTHR37813:SF1">
    <property type="entry name" value="FELS-2 PROPHAGE PROTEIN"/>
    <property type="match status" value="1"/>
</dbReference>
<feature type="transmembrane region" description="Helical" evidence="4">
    <location>
        <begin position="886"/>
        <end position="912"/>
    </location>
</feature>
<sequence length="1235" mass="129565">MAGAQKQYELLFKLAAQLAPNFNGTFKKAIETQKKLQNSINGVNSLQSKIDGYTKNSKAIDQQKEKLSRLSQEKERLNQKIQTNRNNMATLQAKIQETGDSTGQLTAQLAAEQRELEKNTDKLGRNKQQIQQTTAKIEQEEQKLSTLGQELEKAGVNTGNLTKENERLQSTYDKLRTSQERIGQINEQQQKVKDTIASTKGELLRTTGTLGAIAAAVYAGPVKSAMSFESNMAEVAKVVDWLKDDTGATTKQYTDLEKRILSLSSKIPMTAEEISEIMAAAGQSNVATNNKELTEFTEGAAKMGIAFDISAEQAGDWMAKWRTSFKMSQKEVITLSDQINYLSNTSAANASQISSIVTKIGPLGEVAGLASGEIAALGATLVSVGVNEDVAATGIKKVMTVMTAGSAATKRQTGVLNKLGLSATDLAKHMQTDAQGAILQFLEAVKKLPKAEQAAALKNYFGEEAVAAIAPLLTNLPYLREEFKKVGDASQYAGSMEAEYAARADTNENKLQLAKNSIQALSTTLGQAFLPVVGDAAEKIAVMANALTDFAAANPGAIQSIGKAVAVLGGLKVASLVAKLGILEIKSTILDFKKLMELLKFKTAETAVESVGFGTKIAGVGERLKGAGSSLKTYLTEVKGSFGGLKEAAGSIFADNFIVTKITGLLSTARGKMLGGIGAIGNVLRSAVTSIGTGTIGILTTVFQGLAGKIGGLAGMIGTALGNNAIITVIASKLSGGFGKIATLAAPLGNVFKTILAPLANLAGPIGGIVGKVLPIVGVVTTLIAVFKLLKNHLQDIRNFIQSTFGDEALKVFDTMISAISGIGNVISTALSGGVDKARTAIQSLFGDAGAKQFDVFIQSISQIMDVFGAVTDAIAGFLEAAAPSIFAIIQSIATFMASMIGIVAGFIAAIMPTISEIAVFLQTYVLPILQEIFNFIAITMLPTIATLIQTILPTITTIIAAILPVIQVGLQTIWTVAQPILAALVSGIGAAIQAILPILTSIVSAIRGVLQGIQTVLQGIIQFVRGVFTGQWGAAWRGIQTAFKGVWQAITSIARGAIGTIKGLISGVTGMIGKIGSAAQSAKNFVGKVLGGGGSSKKSSGGGKVKKHARGTASTDDTFIAGENGPELVTNAPHRSVYTAAQTENLFAAQRAAQKAAEVQKQTASVQSKPPAVAGSGNGTNKNVTINITNNVEVNGNEPGDIDEKLKANNESIMQQIDEKLDADDDDERRTRYE</sequence>
<dbReference type="Proteomes" id="UP000095553">
    <property type="component" value="Unassembled WGS sequence"/>
</dbReference>
<evidence type="ECO:0000256" key="1">
    <source>
        <dbReference type="ARBA" id="ARBA00022612"/>
    </source>
</evidence>
<reference evidence="6 7" key="1">
    <citation type="submission" date="2015-09" db="EMBL/GenBank/DDBJ databases">
        <authorList>
            <consortium name="Pathogen Informatics"/>
        </authorList>
    </citation>
    <scope>NUCLEOTIDE SEQUENCE [LARGE SCALE GENOMIC DNA]</scope>
    <source>
        <strain evidence="6 7">2789STDY5834959</strain>
    </source>
</reference>
<dbReference type="EMBL" id="CYXY01000005">
    <property type="protein sequence ID" value="CUM87325.1"/>
    <property type="molecule type" value="Genomic_DNA"/>
</dbReference>
<evidence type="ECO:0000313" key="7">
    <source>
        <dbReference type="Proteomes" id="UP000095553"/>
    </source>
</evidence>
<evidence type="ECO:0000256" key="2">
    <source>
        <dbReference type="SAM" id="Coils"/>
    </source>
</evidence>
<keyword evidence="4" id="KW-0472">Membrane</keyword>
<dbReference type="SUPFAM" id="SSF48371">
    <property type="entry name" value="ARM repeat"/>
    <property type="match status" value="1"/>
</dbReference>
<feature type="coiled-coil region" evidence="2">
    <location>
        <begin position="53"/>
        <end position="157"/>
    </location>
</feature>
<organism evidence="6 7">
    <name type="scientific">Anaerostipes hadrus</name>
    <dbReference type="NCBI Taxonomy" id="649756"/>
    <lineage>
        <taxon>Bacteria</taxon>
        <taxon>Bacillati</taxon>
        <taxon>Bacillota</taxon>
        <taxon>Clostridia</taxon>
        <taxon>Lachnospirales</taxon>
        <taxon>Lachnospiraceae</taxon>
        <taxon>Anaerostipes</taxon>
    </lineage>
</organism>
<evidence type="ECO:0000256" key="3">
    <source>
        <dbReference type="SAM" id="MobiDB-lite"/>
    </source>
</evidence>
<feature type="compositionally biased region" description="Gly residues" evidence="3">
    <location>
        <begin position="1094"/>
        <end position="1104"/>
    </location>
</feature>
<evidence type="ECO:0000259" key="5">
    <source>
        <dbReference type="Pfam" id="PF10145"/>
    </source>
</evidence>
<evidence type="ECO:0000313" key="6">
    <source>
        <dbReference type="EMBL" id="CUM87325.1"/>
    </source>
</evidence>